<dbReference type="InterPro" id="IPR020846">
    <property type="entry name" value="MFS_dom"/>
</dbReference>
<gene>
    <name evidence="9" type="ORF">Cph01nite_20280</name>
</gene>
<evidence type="ECO:0000256" key="4">
    <source>
        <dbReference type="ARBA" id="ARBA00022989"/>
    </source>
</evidence>
<dbReference type="EMBL" id="BONP01000010">
    <property type="protein sequence ID" value="GIG40266.1"/>
    <property type="molecule type" value="Genomic_DNA"/>
</dbReference>
<feature type="compositionally biased region" description="Low complexity" evidence="6">
    <location>
        <begin position="217"/>
        <end position="229"/>
    </location>
</feature>
<dbReference type="PANTHER" id="PTHR23513:SF6">
    <property type="entry name" value="MAJOR FACILITATOR SUPERFAMILY ASSOCIATED DOMAIN-CONTAINING PROTEIN"/>
    <property type="match status" value="1"/>
</dbReference>
<dbReference type="PROSITE" id="PS50850">
    <property type="entry name" value="MFS"/>
    <property type="match status" value="1"/>
</dbReference>
<feature type="transmembrane region" description="Helical" evidence="7">
    <location>
        <begin position="342"/>
        <end position="363"/>
    </location>
</feature>
<feature type="transmembrane region" description="Helical" evidence="7">
    <location>
        <begin position="56"/>
        <end position="77"/>
    </location>
</feature>
<evidence type="ECO:0000256" key="1">
    <source>
        <dbReference type="ARBA" id="ARBA00004651"/>
    </source>
</evidence>
<dbReference type="RefSeq" id="WP_203673829.1">
    <property type="nucleotide sequence ID" value="NZ_BONP01000010.1"/>
</dbReference>
<feature type="transmembrane region" description="Helical" evidence="7">
    <location>
        <begin position="179"/>
        <end position="199"/>
    </location>
</feature>
<feature type="region of interest" description="Disordered" evidence="6">
    <location>
        <begin position="206"/>
        <end position="229"/>
    </location>
</feature>
<evidence type="ECO:0000256" key="2">
    <source>
        <dbReference type="ARBA" id="ARBA00022475"/>
    </source>
</evidence>
<comment type="caution">
    <text evidence="9">The sequence shown here is derived from an EMBL/GenBank/DDBJ whole genome shotgun (WGS) entry which is preliminary data.</text>
</comment>
<dbReference type="InterPro" id="IPR011701">
    <property type="entry name" value="MFS"/>
</dbReference>
<reference evidence="9 10" key="1">
    <citation type="submission" date="2021-01" db="EMBL/GenBank/DDBJ databases">
        <title>Whole genome shotgun sequence of Cellulomonas phragmiteti NBRC 110785.</title>
        <authorList>
            <person name="Komaki H."/>
            <person name="Tamura T."/>
        </authorList>
    </citation>
    <scope>NUCLEOTIDE SEQUENCE [LARGE SCALE GENOMIC DNA]</scope>
    <source>
        <strain evidence="9 10">NBRC 110785</strain>
    </source>
</reference>
<evidence type="ECO:0000256" key="3">
    <source>
        <dbReference type="ARBA" id="ARBA00022692"/>
    </source>
</evidence>
<feature type="domain" description="Major facilitator superfamily (MFS) profile" evidence="8">
    <location>
        <begin position="20"/>
        <end position="430"/>
    </location>
</feature>
<dbReference type="InterPro" id="IPR036259">
    <property type="entry name" value="MFS_trans_sf"/>
</dbReference>
<evidence type="ECO:0000256" key="6">
    <source>
        <dbReference type="SAM" id="MobiDB-lite"/>
    </source>
</evidence>
<protein>
    <submittedName>
        <fullName evidence="9">MFS transporter</fullName>
    </submittedName>
</protein>
<dbReference type="SUPFAM" id="SSF103473">
    <property type="entry name" value="MFS general substrate transporter"/>
    <property type="match status" value="1"/>
</dbReference>
<keyword evidence="4 7" id="KW-1133">Transmembrane helix</keyword>
<dbReference type="Pfam" id="PF07690">
    <property type="entry name" value="MFS_1"/>
    <property type="match status" value="1"/>
</dbReference>
<dbReference type="PANTHER" id="PTHR23513">
    <property type="entry name" value="INTEGRAL MEMBRANE EFFLUX PROTEIN-RELATED"/>
    <property type="match status" value="1"/>
</dbReference>
<evidence type="ECO:0000259" key="8">
    <source>
        <dbReference type="PROSITE" id="PS50850"/>
    </source>
</evidence>
<accession>A0ABQ4DMX4</accession>
<proteinExistence type="predicted"/>
<evidence type="ECO:0000313" key="9">
    <source>
        <dbReference type="EMBL" id="GIG40266.1"/>
    </source>
</evidence>
<dbReference type="Proteomes" id="UP000614741">
    <property type="component" value="Unassembled WGS sequence"/>
</dbReference>
<organism evidence="9 10">
    <name type="scientific">Cellulomonas phragmiteti</name>
    <dbReference type="NCBI Taxonomy" id="478780"/>
    <lineage>
        <taxon>Bacteria</taxon>
        <taxon>Bacillati</taxon>
        <taxon>Actinomycetota</taxon>
        <taxon>Actinomycetes</taxon>
        <taxon>Micrococcales</taxon>
        <taxon>Cellulomonadaceae</taxon>
        <taxon>Cellulomonas</taxon>
    </lineage>
</organism>
<name>A0ABQ4DMX4_9CELL</name>
<keyword evidence="2" id="KW-1003">Cell membrane</keyword>
<feature type="transmembrane region" description="Helical" evidence="7">
    <location>
        <begin position="287"/>
        <end position="306"/>
    </location>
</feature>
<feature type="transmembrane region" description="Helical" evidence="7">
    <location>
        <begin position="21"/>
        <end position="44"/>
    </location>
</feature>
<sequence>MAAPSAPPVPRPAAPRLGRRFTALLAAAGAANLGDGVIAVGVPLVALGLTRSPEQIALLSAATWLPWLLLGITAGVLVDRSDRRRVQMVGLGARALLLAAGAWLAVTGALTLPVLVGLVLAYGVTEVVVDLGSTAMIPDLVPRERLPAANGRVVAVQQVANAFLGAPLAGALLTLGTGWVLGVPAALAVAAVAVLWRGVPGRYRHARTDAPSPGPDPTSGAGDAPAPGAPRAWADVREGLRFITRHPVLRPVVLTAAVLNMASAAYFAVFVLWVVGPGSRVGMTEQTYPLLMLGLAAGAVAGSVAGEALARRIGEVRLMVGCWAVSFSLLVVPVLVPRVPALVVVLVPLGALSTVGNVISETVRQRLVPARLLGRVGGASRTLAYGLMPLGAVTAGVLAGRHGLAPVLLGAAALSVAAVAAVGTVLRQRDVDAHELPQESPAA</sequence>
<evidence type="ECO:0000256" key="5">
    <source>
        <dbReference type="ARBA" id="ARBA00023136"/>
    </source>
</evidence>
<keyword evidence="3 7" id="KW-0812">Transmembrane</keyword>
<comment type="subcellular location">
    <subcellularLocation>
        <location evidence="1">Cell membrane</location>
        <topology evidence="1">Multi-pass membrane protein</topology>
    </subcellularLocation>
</comment>
<evidence type="ECO:0000256" key="7">
    <source>
        <dbReference type="SAM" id="Phobius"/>
    </source>
</evidence>
<dbReference type="CDD" id="cd06173">
    <property type="entry name" value="MFS_MefA_like"/>
    <property type="match status" value="1"/>
</dbReference>
<feature type="transmembrane region" description="Helical" evidence="7">
    <location>
        <begin position="252"/>
        <end position="275"/>
    </location>
</feature>
<feature type="transmembrane region" description="Helical" evidence="7">
    <location>
        <begin position="407"/>
        <end position="426"/>
    </location>
</feature>
<keyword evidence="10" id="KW-1185">Reference proteome</keyword>
<evidence type="ECO:0000313" key="10">
    <source>
        <dbReference type="Proteomes" id="UP000614741"/>
    </source>
</evidence>
<feature type="transmembrane region" description="Helical" evidence="7">
    <location>
        <begin position="318"/>
        <end position="336"/>
    </location>
</feature>
<dbReference type="Gene3D" id="1.20.1250.20">
    <property type="entry name" value="MFS general substrate transporter like domains"/>
    <property type="match status" value="1"/>
</dbReference>
<keyword evidence="5 7" id="KW-0472">Membrane</keyword>
<feature type="transmembrane region" description="Helical" evidence="7">
    <location>
        <begin position="383"/>
        <end position="401"/>
    </location>
</feature>